<proteinExistence type="inferred from homology"/>
<dbReference type="NCBIfam" id="NF010733">
    <property type="entry name" value="PRK14135.1"/>
    <property type="match status" value="1"/>
</dbReference>
<dbReference type="GO" id="GO:0006282">
    <property type="term" value="P:regulation of DNA repair"/>
    <property type="evidence" value="ECO:0007669"/>
    <property type="project" value="UniProtKB-UniRule"/>
</dbReference>
<sequence>MKQITKITAQRRSGRFNVFVDDEYAFAVSTNVLGEFMLAKGKELTEAQIMVIKQAEQNAKAQEQALSYLSYQPRSIKEIRQYMAKQEVDAETTEVVVKRLIELGYLDDDNFAKLFINNALTVGTDGPRQIMNKLRQKGLTGDQIALHLDEVDPADFIATGLKIVQPMTRQFGRLSQRELLQKMRQKLMQHGFTSELIQPILDAIDLGDDEELQNDALLTQGIKAYKKFKKYSGYEYTRRMKQYLFQHGFSSGEIDRFLNGEIISLEELEEY</sequence>
<comment type="subcellular location">
    <subcellularLocation>
        <location evidence="2 6">Cytoplasm</location>
    </subcellularLocation>
</comment>
<dbReference type="PANTHER" id="PTHR33602">
    <property type="entry name" value="REGULATORY PROTEIN RECX FAMILY PROTEIN"/>
    <property type="match status" value="1"/>
</dbReference>
<feature type="domain" description="RecX first three-helical" evidence="8">
    <location>
        <begin position="62"/>
        <end position="100"/>
    </location>
</feature>
<evidence type="ECO:0000256" key="1">
    <source>
        <dbReference type="ARBA" id="ARBA00003529"/>
    </source>
</evidence>
<evidence type="ECO:0000256" key="5">
    <source>
        <dbReference type="ARBA" id="ARBA00022490"/>
    </source>
</evidence>
<dbReference type="Pfam" id="PF21982">
    <property type="entry name" value="RecX_HTH1"/>
    <property type="match status" value="1"/>
</dbReference>
<dbReference type="GO" id="GO:0005737">
    <property type="term" value="C:cytoplasm"/>
    <property type="evidence" value="ECO:0007669"/>
    <property type="project" value="UniProtKB-SubCell"/>
</dbReference>
<evidence type="ECO:0000259" key="7">
    <source>
        <dbReference type="Pfam" id="PF21981"/>
    </source>
</evidence>
<protein>
    <recommendedName>
        <fullName evidence="4 6">Regulatory protein RecX</fullName>
    </recommendedName>
</protein>
<dbReference type="Gene3D" id="1.10.10.10">
    <property type="entry name" value="Winged helix-like DNA-binding domain superfamily/Winged helix DNA-binding domain"/>
    <property type="match status" value="4"/>
</dbReference>
<comment type="similarity">
    <text evidence="3 6">Belongs to the RecX family.</text>
</comment>
<dbReference type="RefSeq" id="WP_056945940.1">
    <property type="nucleotide sequence ID" value="NZ_AZCV01000001.1"/>
</dbReference>
<name>A0A0R1H2U9_9LACO</name>
<comment type="function">
    <text evidence="1 6">Modulates RecA activity.</text>
</comment>
<dbReference type="AlphaFoldDB" id="A0A0R1H2U9"/>
<dbReference type="InterPro" id="IPR036388">
    <property type="entry name" value="WH-like_DNA-bd_sf"/>
</dbReference>
<comment type="caution">
    <text evidence="9">The sequence shown here is derived from an EMBL/GenBank/DDBJ whole genome shotgun (WGS) entry which is preliminary data.</text>
</comment>
<evidence type="ECO:0000259" key="8">
    <source>
        <dbReference type="Pfam" id="PF21982"/>
    </source>
</evidence>
<evidence type="ECO:0000313" key="9">
    <source>
        <dbReference type="EMBL" id="KRK38851.1"/>
    </source>
</evidence>
<dbReference type="PATRIC" id="fig|1423722.3.peg.553"/>
<keyword evidence="10" id="KW-1185">Reference proteome</keyword>
<feature type="domain" description="RecX third three-helical" evidence="7">
    <location>
        <begin position="214"/>
        <end position="258"/>
    </location>
</feature>
<dbReference type="Proteomes" id="UP000050909">
    <property type="component" value="Unassembled WGS sequence"/>
</dbReference>
<evidence type="ECO:0000256" key="3">
    <source>
        <dbReference type="ARBA" id="ARBA00009695"/>
    </source>
</evidence>
<dbReference type="Pfam" id="PF21981">
    <property type="entry name" value="RecX_HTH3"/>
    <property type="match status" value="1"/>
</dbReference>
<dbReference type="InterPro" id="IPR003783">
    <property type="entry name" value="Regulatory_RecX"/>
</dbReference>
<dbReference type="HAMAP" id="MF_01114">
    <property type="entry name" value="RecX"/>
    <property type="match status" value="1"/>
</dbReference>
<gene>
    <name evidence="6" type="primary">recX</name>
    <name evidence="9" type="ORF">FC62_GL000543</name>
</gene>
<reference evidence="9 10" key="1">
    <citation type="journal article" date="2015" name="Genome Announc.">
        <title>Expanding the biotechnology potential of lactobacilli through comparative genomics of 213 strains and associated genera.</title>
        <authorList>
            <person name="Sun Z."/>
            <person name="Harris H.M."/>
            <person name="McCann A."/>
            <person name="Guo C."/>
            <person name="Argimon S."/>
            <person name="Zhang W."/>
            <person name="Yang X."/>
            <person name="Jeffery I.B."/>
            <person name="Cooney J.C."/>
            <person name="Kagawa T.F."/>
            <person name="Liu W."/>
            <person name="Song Y."/>
            <person name="Salvetti E."/>
            <person name="Wrobel A."/>
            <person name="Rasinkangas P."/>
            <person name="Parkhill J."/>
            <person name="Rea M.C."/>
            <person name="O'Sullivan O."/>
            <person name="Ritari J."/>
            <person name="Douillard F.P."/>
            <person name="Paul Ross R."/>
            <person name="Yang R."/>
            <person name="Briner A.E."/>
            <person name="Felis G.E."/>
            <person name="de Vos W.M."/>
            <person name="Barrangou R."/>
            <person name="Klaenhammer T.R."/>
            <person name="Caufield P.W."/>
            <person name="Cui Y."/>
            <person name="Zhang H."/>
            <person name="O'Toole P.W."/>
        </authorList>
    </citation>
    <scope>NUCLEOTIDE SEQUENCE [LARGE SCALE GENOMIC DNA]</scope>
    <source>
        <strain evidence="9 10">DSM 20534</strain>
    </source>
</reference>
<evidence type="ECO:0000313" key="10">
    <source>
        <dbReference type="Proteomes" id="UP000050909"/>
    </source>
</evidence>
<evidence type="ECO:0000256" key="2">
    <source>
        <dbReference type="ARBA" id="ARBA00004496"/>
    </source>
</evidence>
<organism evidence="9 10">
    <name type="scientific">Amylolactobacillus amylotrophicus DSM 20534</name>
    <dbReference type="NCBI Taxonomy" id="1423722"/>
    <lineage>
        <taxon>Bacteria</taxon>
        <taxon>Bacillati</taxon>
        <taxon>Bacillota</taxon>
        <taxon>Bacilli</taxon>
        <taxon>Lactobacillales</taxon>
        <taxon>Lactobacillaceae</taxon>
        <taxon>Amylolactobacillus</taxon>
    </lineage>
</organism>
<dbReference type="InterPro" id="IPR053925">
    <property type="entry name" value="RecX_HTH_3rd"/>
</dbReference>
<evidence type="ECO:0000256" key="6">
    <source>
        <dbReference type="HAMAP-Rule" id="MF_01114"/>
    </source>
</evidence>
<accession>A0A0R1H2U9</accession>
<dbReference type="EMBL" id="AZCV01000001">
    <property type="protein sequence ID" value="KRK38851.1"/>
    <property type="molecule type" value="Genomic_DNA"/>
</dbReference>
<dbReference type="PANTHER" id="PTHR33602:SF1">
    <property type="entry name" value="REGULATORY PROTEIN RECX FAMILY PROTEIN"/>
    <property type="match status" value="1"/>
</dbReference>
<dbReference type="InterPro" id="IPR053926">
    <property type="entry name" value="RecX_HTH_1st"/>
</dbReference>
<keyword evidence="5 6" id="KW-0963">Cytoplasm</keyword>
<evidence type="ECO:0000256" key="4">
    <source>
        <dbReference type="ARBA" id="ARBA00018111"/>
    </source>
</evidence>